<keyword evidence="3" id="KW-1185">Reference proteome</keyword>
<protein>
    <submittedName>
        <fullName evidence="2">Uncharacterized protein</fullName>
    </submittedName>
</protein>
<accession>A0A9J6H3G4</accession>
<sequence>MPKDKHASLIAVQTAVAEAVIRFNSGSTAASALILRELQVEENCKSSQRNREKDSSRAKKSERKRAASVTSLQAAKRGRHAQASAADYCPGAF</sequence>
<proteinExistence type="predicted"/>
<feature type="region of interest" description="Disordered" evidence="1">
    <location>
        <begin position="43"/>
        <end position="93"/>
    </location>
</feature>
<comment type="caution">
    <text evidence="2">The sequence shown here is derived from an EMBL/GenBank/DDBJ whole genome shotgun (WGS) entry which is preliminary data.</text>
</comment>
<gene>
    <name evidence="2" type="ORF">HPB48_016343</name>
</gene>
<organism evidence="2 3">
    <name type="scientific">Haemaphysalis longicornis</name>
    <name type="common">Bush tick</name>
    <dbReference type="NCBI Taxonomy" id="44386"/>
    <lineage>
        <taxon>Eukaryota</taxon>
        <taxon>Metazoa</taxon>
        <taxon>Ecdysozoa</taxon>
        <taxon>Arthropoda</taxon>
        <taxon>Chelicerata</taxon>
        <taxon>Arachnida</taxon>
        <taxon>Acari</taxon>
        <taxon>Parasitiformes</taxon>
        <taxon>Ixodida</taxon>
        <taxon>Ixodoidea</taxon>
        <taxon>Ixodidae</taxon>
        <taxon>Haemaphysalinae</taxon>
        <taxon>Haemaphysalis</taxon>
    </lineage>
</organism>
<feature type="compositionally biased region" description="Basic and acidic residues" evidence="1">
    <location>
        <begin position="43"/>
        <end position="59"/>
    </location>
</feature>
<dbReference type="OrthoDB" id="6126764at2759"/>
<evidence type="ECO:0000313" key="2">
    <source>
        <dbReference type="EMBL" id="KAH9381819.1"/>
    </source>
</evidence>
<evidence type="ECO:0000313" key="3">
    <source>
        <dbReference type="Proteomes" id="UP000821853"/>
    </source>
</evidence>
<dbReference type="Proteomes" id="UP000821853">
    <property type="component" value="Chromosome 9"/>
</dbReference>
<dbReference type="AlphaFoldDB" id="A0A9J6H3G4"/>
<reference evidence="2 3" key="1">
    <citation type="journal article" date="2020" name="Cell">
        <title>Large-Scale Comparative Analyses of Tick Genomes Elucidate Their Genetic Diversity and Vector Capacities.</title>
        <authorList>
            <consortium name="Tick Genome and Microbiome Consortium (TIGMIC)"/>
            <person name="Jia N."/>
            <person name="Wang J."/>
            <person name="Shi W."/>
            <person name="Du L."/>
            <person name="Sun Y."/>
            <person name="Zhan W."/>
            <person name="Jiang J.F."/>
            <person name="Wang Q."/>
            <person name="Zhang B."/>
            <person name="Ji P."/>
            <person name="Bell-Sakyi L."/>
            <person name="Cui X.M."/>
            <person name="Yuan T.T."/>
            <person name="Jiang B.G."/>
            <person name="Yang W.F."/>
            <person name="Lam T.T."/>
            <person name="Chang Q.C."/>
            <person name="Ding S.J."/>
            <person name="Wang X.J."/>
            <person name="Zhu J.G."/>
            <person name="Ruan X.D."/>
            <person name="Zhao L."/>
            <person name="Wei J.T."/>
            <person name="Ye R.Z."/>
            <person name="Que T.C."/>
            <person name="Du C.H."/>
            <person name="Zhou Y.H."/>
            <person name="Cheng J.X."/>
            <person name="Dai P.F."/>
            <person name="Guo W.B."/>
            <person name="Han X.H."/>
            <person name="Huang E.J."/>
            <person name="Li L.F."/>
            <person name="Wei W."/>
            <person name="Gao Y.C."/>
            <person name="Liu J.Z."/>
            <person name="Shao H.Z."/>
            <person name="Wang X."/>
            <person name="Wang C.C."/>
            <person name="Yang T.C."/>
            <person name="Huo Q.B."/>
            <person name="Li W."/>
            <person name="Chen H.Y."/>
            <person name="Chen S.E."/>
            <person name="Zhou L.G."/>
            <person name="Ni X.B."/>
            <person name="Tian J.H."/>
            <person name="Sheng Y."/>
            <person name="Liu T."/>
            <person name="Pan Y.S."/>
            <person name="Xia L.Y."/>
            <person name="Li J."/>
            <person name="Zhao F."/>
            <person name="Cao W.C."/>
        </authorList>
    </citation>
    <scope>NUCLEOTIDE SEQUENCE [LARGE SCALE GENOMIC DNA]</scope>
    <source>
        <strain evidence="2">HaeL-2018</strain>
    </source>
</reference>
<dbReference type="EMBL" id="JABSTR010000011">
    <property type="protein sequence ID" value="KAH9381819.1"/>
    <property type="molecule type" value="Genomic_DNA"/>
</dbReference>
<name>A0A9J6H3G4_HAELO</name>
<evidence type="ECO:0000256" key="1">
    <source>
        <dbReference type="SAM" id="MobiDB-lite"/>
    </source>
</evidence>
<dbReference type="VEuPathDB" id="VectorBase:HLOH_060910"/>